<keyword evidence="3" id="KW-1185">Reference proteome</keyword>
<gene>
    <name evidence="2" type="ORF">TorRG33x02_308950</name>
</gene>
<proteinExistence type="predicted"/>
<evidence type="ECO:0000256" key="1">
    <source>
        <dbReference type="SAM" id="SignalP"/>
    </source>
</evidence>
<name>A0A2P5BU02_TREOI</name>
<dbReference type="AlphaFoldDB" id="A0A2P5BU02"/>
<dbReference type="GO" id="GO:0007264">
    <property type="term" value="P:small GTPase-mediated signal transduction"/>
    <property type="evidence" value="ECO:0007669"/>
    <property type="project" value="InterPro"/>
</dbReference>
<feature type="chain" id="PRO_5015144593" evidence="1">
    <location>
        <begin position="19"/>
        <end position="117"/>
    </location>
</feature>
<organism evidence="2 3">
    <name type="scientific">Trema orientale</name>
    <name type="common">Charcoal tree</name>
    <name type="synonym">Celtis orientalis</name>
    <dbReference type="NCBI Taxonomy" id="63057"/>
    <lineage>
        <taxon>Eukaryota</taxon>
        <taxon>Viridiplantae</taxon>
        <taxon>Streptophyta</taxon>
        <taxon>Embryophyta</taxon>
        <taxon>Tracheophyta</taxon>
        <taxon>Spermatophyta</taxon>
        <taxon>Magnoliopsida</taxon>
        <taxon>eudicotyledons</taxon>
        <taxon>Gunneridae</taxon>
        <taxon>Pentapetalae</taxon>
        <taxon>rosids</taxon>
        <taxon>fabids</taxon>
        <taxon>Rosales</taxon>
        <taxon>Cannabaceae</taxon>
        <taxon>Trema</taxon>
    </lineage>
</organism>
<dbReference type="Pfam" id="PF00996">
    <property type="entry name" value="GDI"/>
    <property type="match status" value="1"/>
</dbReference>
<dbReference type="InterPro" id="IPR018203">
    <property type="entry name" value="GDP_dissociation_inhibitor"/>
</dbReference>
<evidence type="ECO:0000313" key="3">
    <source>
        <dbReference type="Proteomes" id="UP000237000"/>
    </source>
</evidence>
<accession>A0A2P5BU02</accession>
<keyword evidence="1" id="KW-0732">Signal</keyword>
<reference evidence="3" key="1">
    <citation type="submission" date="2016-06" db="EMBL/GenBank/DDBJ databases">
        <title>Parallel loss of symbiosis genes in relatives of nitrogen-fixing non-legume Parasponia.</title>
        <authorList>
            <person name="Van Velzen R."/>
            <person name="Holmer R."/>
            <person name="Bu F."/>
            <person name="Rutten L."/>
            <person name="Van Zeijl A."/>
            <person name="Liu W."/>
            <person name="Santuari L."/>
            <person name="Cao Q."/>
            <person name="Sharma T."/>
            <person name="Shen D."/>
            <person name="Roswanjaya Y."/>
            <person name="Wardhani T."/>
            <person name="Kalhor M.S."/>
            <person name="Jansen J."/>
            <person name="Van den Hoogen J."/>
            <person name="Gungor B."/>
            <person name="Hartog M."/>
            <person name="Hontelez J."/>
            <person name="Verver J."/>
            <person name="Yang W.-C."/>
            <person name="Schijlen E."/>
            <person name="Repin R."/>
            <person name="Schilthuizen M."/>
            <person name="Schranz E."/>
            <person name="Heidstra R."/>
            <person name="Miyata K."/>
            <person name="Fedorova E."/>
            <person name="Kohlen W."/>
            <person name="Bisseling T."/>
            <person name="Smit S."/>
            <person name="Geurts R."/>
        </authorList>
    </citation>
    <scope>NUCLEOTIDE SEQUENCE [LARGE SCALE GENOMIC DNA]</scope>
    <source>
        <strain evidence="3">cv. RG33-2</strain>
    </source>
</reference>
<sequence length="117" mass="13207">MCLSLLYILSKIFLDVIPQNNIDQSGTCFAAPIPTKKKKVVLTGAETDNCQVELKSGIDLLGHVDDIFIDTYDRIEPINQHDIEKCFISSVVCGVANIDRFVKIFFRESKSKTKFSY</sequence>
<dbReference type="Proteomes" id="UP000237000">
    <property type="component" value="Unassembled WGS sequence"/>
</dbReference>
<dbReference type="InParanoid" id="A0A2P5BU02"/>
<dbReference type="GO" id="GO:0005092">
    <property type="term" value="F:GDP-dissociation inhibitor activity"/>
    <property type="evidence" value="ECO:0007669"/>
    <property type="project" value="InterPro"/>
</dbReference>
<dbReference type="OrthoDB" id="1736850at2759"/>
<protein>
    <submittedName>
        <fullName evidence="2">GDP dissociation inhibitor</fullName>
    </submittedName>
</protein>
<dbReference type="EMBL" id="JXTC01000462">
    <property type="protein sequence ID" value="PON52278.1"/>
    <property type="molecule type" value="Genomic_DNA"/>
</dbReference>
<comment type="caution">
    <text evidence="2">The sequence shown here is derived from an EMBL/GenBank/DDBJ whole genome shotgun (WGS) entry which is preliminary data.</text>
</comment>
<dbReference type="STRING" id="63057.A0A2P5BU02"/>
<feature type="signal peptide" evidence="1">
    <location>
        <begin position="1"/>
        <end position="18"/>
    </location>
</feature>
<evidence type="ECO:0000313" key="2">
    <source>
        <dbReference type="EMBL" id="PON52278.1"/>
    </source>
</evidence>